<dbReference type="InterPro" id="IPR029068">
    <property type="entry name" value="Glyas_Bleomycin-R_OHBP_Dase"/>
</dbReference>
<dbReference type="SUPFAM" id="SSF54593">
    <property type="entry name" value="Glyoxalase/Bleomycin resistance protein/Dihydroxybiphenyl dioxygenase"/>
    <property type="match status" value="1"/>
</dbReference>
<dbReference type="Gene3D" id="3.10.180.10">
    <property type="entry name" value="2,3-Dihydroxybiphenyl 1,2-Dioxygenase, domain 1"/>
    <property type="match status" value="1"/>
</dbReference>
<dbReference type="Proteomes" id="UP000664288">
    <property type="component" value="Unassembled WGS sequence"/>
</dbReference>
<accession>A0ABS3IXA9</accession>
<protein>
    <submittedName>
        <fullName evidence="2">VOC family virulence protein</fullName>
    </submittedName>
</protein>
<organism evidence="2 3">
    <name type="scientific">Jiella sonneratiae</name>
    <dbReference type="NCBI Taxonomy" id="2816856"/>
    <lineage>
        <taxon>Bacteria</taxon>
        <taxon>Pseudomonadati</taxon>
        <taxon>Pseudomonadota</taxon>
        <taxon>Alphaproteobacteria</taxon>
        <taxon>Hyphomicrobiales</taxon>
        <taxon>Aurantimonadaceae</taxon>
        <taxon>Jiella</taxon>
    </lineage>
</organism>
<feature type="domain" description="VOC" evidence="1">
    <location>
        <begin position="6"/>
        <end position="126"/>
    </location>
</feature>
<keyword evidence="3" id="KW-1185">Reference proteome</keyword>
<name>A0ABS3IXA9_9HYPH</name>
<proteinExistence type="predicted"/>
<comment type="caution">
    <text evidence="2">The sequence shown here is derived from an EMBL/GenBank/DDBJ whole genome shotgun (WGS) entry which is preliminary data.</text>
</comment>
<dbReference type="PROSITE" id="PS51819">
    <property type="entry name" value="VOC"/>
    <property type="match status" value="1"/>
</dbReference>
<dbReference type="PANTHER" id="PTHR21366:SF14">
    <property type="entry name" value="GLYOXALASE DOMAIN-CONTAINING PROTEIN 5"/>
    <property type="match status" value="1"/>
</dbReference>
<dbReference type="RefSeq" id="WP_207348703.1">
    <property type="nucleotide sequence ID" value="NZ_JAFMPY010000001.1"/>
</dbReference>
<dbReference type="Pfam" id="PF00903">
    <property type="entry name" value="Glyoxalase"/>
    <property type="match status" value="1"/>
</dbReference>
<sequence>MAARVSFDHCVIHVSDWNRSETFYRDVMGGEIVPRPPGFAIRFGDRQLNCHGPGVDAEPVALTPVMPGNSDLCFRWDGPIEGAVAHLNAHRIAVELGPVARFGALGEGRSVYFRDPDGSLMEFISYDG</sequence>
<dbReference type="PANTHER" id="PTHR21366">
    <property type="entry name" value="GLYOXALASE FAMILY PROTEIN"/>
    <property type="match status" value="1"/>
</dbReference>
<dbReference type="InterPro" id="IPR037523">
    <property type="entry name" value="VOC_core"/>
</dbReference>
<evidence type="ECO:0000313" key="2">
    <source>
        <dbReference type="EMBL" id="MBO0902053.1"/>
    </source>
</evidence>
<evidence type="ECO:0000259" key="1">
    <source>
        <dbReference type="PROSITE" id="PS51819"/>
    </source>
</evidence>
<evidence type="ECO:0000313" key="3">
    <source>
        <dbReference type="Proteomes" id="UP000664288"/>
    </source>
</evidence>
<dbReference type="InterPro" id="IPR050383">
    <property type="entry name" value="GlyoxalaseI/FosfomycinResist"/>
</dbReference>
<dbReference type="InterPro" id="IPR004360">
    <property type="entry name" value="Glyas_Fos-R_dOase_dom"/>
</dbReference>
<reference evidence="2 3" key="1">
    <citation type="submission" date="2021-03" db="EMBL/GenBank/DDBJ databases">
        <title>Whole genome sequence of Jiella sp. MQZ13P-4.</title>
        <authorList>
            <person name="Tuo L."/>
        </authorList>
    </citation>
    <scope>NUCLEOTIDE SEQUENCE [LARGE SCALE GENOMIC DNA]</scope>
    <source>
        <strain evidence="2 3">MQZ13P-4</strain>
    </source>
</reference>
<dbReference type="EMBL" id="JAFMPY010000001">
    <property type="protein sequence ID" value="MBO0902053.1"/>
    <property type="molecule type" value="Genomic_DNA"/>
</dbReference>
<gene>
    <name evidence="2" type="ORF">J1C47_00230</name>
</gene>